<evidence type="ECO:0000313" key="2">
    <source>
        <dbReference type="EMBL" id="GER83839.1"/>
    </source>
</evidence>
<reference evidence="2 3" key="1">
    <citation type="journal article" date="2019" name="Int. J. Syst. Evol. Microbiol.">
        <title>Thermogemmatispora aurantia sp. nov. and Thermogemmatispora argillosa sp. nov., within the class Ktedonobacteria, and emended description of the genus Thermogemmatispora.</title>
        <authorList>
            <person name="Zheng Y."/>
            <person name="Wang C.M."/>
            <person name="Sakai Y."/>
            <person name="Abe K."/>
            <person name="Yokota A."/>
            <person name="Yabe S."/>
        </authorList>
    </citation>
    <scope>NUCLEOTIDE SEQUENCE [LARGE SCALE GENOMIC DNA]</scope>
    <source>
        <strain evidence="2 3">A1-2</strain>
    </source>
</reference>
<dbReference type="AlphaFoldDB" id="A0A5J4KAS2"/>
<accession>A0A5J4KAS2</accession>
<proteinExistence type="predicted"/>
<comment type="caution">
    <text evidence="2">The sequence shown here is derived from an EMBL/GenBank/DDBJ whole genome shotgun (WGS) entry which is preliminary data.</text>
</comment>
<evidence type="ECO:0000313" key="3">
    <source>
        <dbReference type="Proteomes" id="UP000334820"/>
    </source>
</evidence>
<dbReference type="Proteomes" id="UP000334820">
    <property type="component" value="Unassembled WGS sequence"/>
</dbReference>
<name>A0A5J4KAS2_9CHLR</name>
<gene>
    <name evidence="2" type="ORF">KTAU_24760</name>
</gene>
<feature type="region of interest" description="Disordered" evidence="1">
    <location>
        <begin position="26"/>
        <end position="68"/>
    </location>
</feature>
<protein>
    <submittedName>
        <fullName evidence="2">Uncharacterized protein</fullName>
    </submittedName>
</protein>
<organism evidence="2 3">
    <name type="scientific">Thermogemmatispora aurantia</name>
    <dbReference type="NCBI Taxonomy" id="2045279"/>
    <lineage>
        <taxon>Bacteria</taxon>
        <taxon>Bacillati</taxon>
        <taxon>Chloroflexota</taxon>
        <taxon>Ktedonobacteria</taxon>
        <taxon>Thermogemmatisporales</taxon>
        <taxon>Thermogemmatisporaceae</taxon>
        <taxon>Thermogemmatispora</taxon>
    </lineage>
</organism>
<dbReference type="EMBL" id="BKZV01000003">
    <property type="protein sequence ID" value="GER83839.1"/>
    <property type="molecule type" value="Genomic_DNA"/>
</dbReference>
<keyword evidence="3" id="KW-1185">Reference proteome</keyword>
<evidence type="ECO:0000256" key="1">
    <source>
        <dbReference type="SAM" id="MobiDB-lite"/>
    </source>
</evidence>
<sequence>MLREVQPTPRSPELFLYYCKHQGQPAKGALPAVTGSGPAHAHKEQPDRGVASDPPPAYRASACDNAQG</sequence>